<keyword evidence="11" id="KW-1185">Reference proteome</keyword>
<dbReference type="CDD" id="cd16922">
    <property type="entry name" value="HATPase_EvgS-ArcB-TorS-like"/>
    <property type="match status" value="1"/>
</dbReference>
<dbReference type="InterPro" id="IPR003594">
    <property type="entry name" value="HATPase_dom"/>
</dbReference>
<dbReference type="OrthoDB" id="1931120at2"/>
<evidence type="ECO:0000259" key="8">
    <source>
        <dbReference type="PROSITE" id="PS50109"/>
    </source>
</evidence>
<dbReference type="SMART" id="SM00065">
    <property type="entry name" value="GAF"/>
    <property type="match status" value="12"/>
</dbReference>
<evidence type="ECO:0000256" key="1">
    <source>
        <dbReference type="ARBA" id="ARBA00000085"/>
    </source>
</evidence>
<evidence type="ECO:0000313" key="10">
    <source>
        <dbReference type="EMBL" id="ACL22965.1"/>
    </source>
</evidence>
<dbReference type="InterPro" id="IPR003018">
    <property type="entry name" value="GAF"/>
</dbReference>
<dbReference type="SUPFAM" id="SSF55781">
    <property type="entry name" value="GAF domain-like"/>
    <property type="match status" value="12"/>
</dbReference>
<dbReference type="SMART" id="SM00091">
    <property type="entry name" value="PAS"/>
    <property type="match status" value="1"/>
</dbReference>
<name>B8GBZ1_CHLAD</name>
<gene>
    <name evidence="10" type="ordered locus">Cagg_0012</name>
</gene>
<dbReference type="PROSITE" id="PS50112">
    <property type="entry name" value="PAS"/>
    <property type="match status" value="1"/>
</dbReference>
<dbReference type="InterPro" id="IPR035965">
    <property type="entry name" value="PAS-like_dom_sf"/>
</dbReference>
<feature type="domain" description="PAS" evidence="9">
    <location>
        <begin position="2416"/>
        <end position="2469"/>
    </location>
</feature>
<dbReference type="Pfam" id="PF01590">
    <property type="entry name" value="GAF"/>
    <property type="match status" value="5"/>
</dbReference>
<keyword evidence="3" id="KW-0597">Phosphoprotein</keyword>
<dbReference type="PANTHER" id="PTHR43047:SF72">
    <property type="entry name" value="OSMOSENSING HISTIDINE PROTEIN KINASE SLN1"/>
    <property type="match status" value="1"/>
</dbReference>
<feature type="domain" description="Histidine kinase" evidence="8">
    <location>
        <begin position="2552"/>
        <end position="2771"/>
    </location>
</feature>
<organism evidence="10 11">
    <name type="scientific">Chloroflexus aggregans (strain MD-66 / DSM 9485)</name>
    <dbReference type="NCBI Taxonomy" id="326427"/>
    <lineage>
        <taxon>Bacteria</taxon>
        <taxon>Bacillati</taxon>
        <taxon>Chloroflexota</taxon>
        <taxon>Chloroflexia</taxon>
        <taxon>Chloroflexales</taxon>
        <taxon>Chloroflexineae</taxon>
        <taxon>Chloroflexaceae</taxon>
        <taxon>Chloroflexus</taxon>
    </lineage>
</organism>
<dbReference type="InterPro" id="IPR036890">
    <property type="entry name" value="HATPase_C_sf"/>
</dbReference>
<keyword evidence="6" id="KW-0902">Two-component regulatory system</keyword>
<dbReference type="eggNOG" id="COG2203">
    <property type="taxonomic scope" value="Bacteria"/>
</dbReference>
<dbReference type="InterPro" id="IPR004358">
    <property type="entry name" value="Sig_transdc_His_kin-like_C"/>
</dbReference>
<accession>B8GBZ1</accession>
<dbReference type="Gene3D" id="3.30.450.20">
    <property type="entry name" value="PAS domain"/>
    <property type="match status" value="1"/>
</dbReference>
<evidence type="ECO:0000313" key="11">
    <source>
        <dbReference type="Proteomes" id="UP000002508"/>
    </source>
</evidence>
<dbReference type="SUPFAM" id="SSF55874">
    <property type="entry name" value="ATPase domain of HSP90 chaperone/DNA topoisomerase II/histidine kinase"/>
    <property type="match status" value="1"/>
</dbReference>
<dbReference type="PRINTS" id="PR00344">
    <property type="entry name" value="BCTRLSENSOR"/>
</dbReference>
<dbReference type="eggNOG" id="COG5002">
    <property type="taxonomic scope" value="Bacteria"/>
</dbReference>
<dbReference type="GO" id="GO:0000155">
    <property type="term" value="F:phosphorelay sensor kinase activity"/>
    <property type="evidence" value="ECO:0007669"/>
    <property type="project" value="InterPro"/>
</dbReference>
<comment type="catalytic activity">
    <reaction evidence="1">
        <text>ATP + protein L-histidine = ADP + protein N-phospho-L-histidine.</text>
        <dbReference type="EC" id="2.7.13.3"/>
    </reaction>
</comment>
<dbReference type="GO" id="GO:0009927">
    <property type="term" value="F:histidine phosphotransfer kinase activity"/>
    <property type="evidence" value="ECO:0007669"/>
    <property type="project" value="TreeGrafter"/>
</dbReference>
<evidence type="ECO:0000256" key="5">
    <source>
        <dbReference type="ARBA" id="ARBA00022777"/>
    </source>
</evidence>
<dbReference type="STRING" id="326427.Cagg_0012"/>
<dbReference type="InterPro" id="IPR000014">
    <property type="entry name" value="PAS"/>
</dbReference>
<evidence type="ECO:0000256" key="7">
    <source>
        <dbReference type="SAM" id="Coils"/>
    </source>
</evidence>
<dbReference type="InterPro" id="IPR005467">
    <property type="entry name" value="His_kinase_dom"/>
</dbReference>
<dbReference type="PANTHER" id="PTHR43047">
    <property type="entry name" value="TWO-COMPONENT HISTIDINE PROTEIN KINASE"/>
    <property type="match status" value="1"/>
</dbReference>
<dbReference type="SUPFAM" id="SSF47384">
    <property type="entry name" value="Homodimeric domain of signal transducing histidine kinase"/>
    <property type="match status" value="1"/>
</dbReference>
<evidence type="ECO:0000256" key="3">
    <source>
        <dbReference type="ARBA" id="ARBA00022553"/>
    </source>
</evidence>
<dbReference type="SUPFAM" id="SSF55785">
    <property type="entry name" value="PYP-like sensor domain (PAS domain)"/>
    <property type="match status" value="1"/>
</dbReference>
<dbReference type="FunFam" id="1.10.287.130:FF:000159">
    <property type="entry name" value="Two-component sensor histidine kinase"/>
    <property type="match status" value="1"/>
</dbReference>
<dbReference type="CDD" id="cd00130">
    <property type="entry name" value="PAS"/>
    <property type="match status" value="1"/>
</dbReference>
<keyword evidence="4 10" id="KW-0808">Transferase</keyword>
<dbReference type="Pfam" id="PF13185">
    <property type="entry name" value="GAF_2"/>
    <property type="match status" value="7"/>
</dbReference>
<dbReference type="EMBL" id="CP001337">
    <property type="protein sequence ID" value="ACL22965.1"/>
    <property type="molecule type" value="Genomic_DNA"/>
</dbReference>
<dbReference type="HOGENOM" id="CLU_227858_0_0_0"/>
<dbReference type="FunFam" id="3.30.565.10:FF:000006">
    <property type="entry name" value="Sensor histidine kinase WalK"/>
    <property type="match status" value="1"/>
</dbReference>
<dbReference type="Gene3D" id="1.10.287.130">
    <property type="match status" value="1"/>
</dbReference>
<dbReference type="KEGG" id="cag:Cagg_0012"/>
<dbReference type="PROSITE" id="PS50109">
    <property type="entry name" value="HIS_KIN"/>
    <property type="match status" value="1"/>
</dbReference>
<keyword evidence="5 10" id="KW-0418">Kinase</keyword>
<evidence type="ECO:0000256" key="4">
    <source>
        <dbReference type="ARBA" id="ARBA00022679"/>
    </source>
</evidence>
<dbReference type="RefSeq" id="WP_012615331.1">
    <property type="nucleotide sequence ID" value="NC_011831.1"/>
</dbReference>
<dbReference type="SMART" id="SM00387">
    <property type="entry name" value="HATPase_c"/>
    <property type="match status" value="1"/>
</dbReference>
<dbReference type="CDD" id="cd00082">
    <property type="entry name" value="HisKA"/>
    <property type="match status" value="1"/>
</dbReference>
<dbReference type="InterPro" id="IPR029016">
    <property type="entry name" value="GAF-like_dom_sf"/>
</dbReference>
<protein>
    <recommendedName>
        <fullName evidence="2">histidine kinase</fullName>
        <ecNumber evidence="2">2.7.13.3</ecNumber>
    </recommendedName>
</protein>
<evidence type="ECO:0000259" key="9">
    <source>
        <dbReference type="PROSITE" id="PS50112"/>
    </source>
</evidence>
<dbReference type="InterPro" id="IPR036097">
    <property type="entry name" value="HisK_dim/P_sf"/>
</dbReference>
<keyword evidence="7" id="KW-0175">Coiled coil</keyword>
<feature type="coiled-coil region" evidence="7">
    <location>
        <begin position="2207"/>
        <end position="2248"/>
    </location>
</feature>
<dbReference type="Gene3D" id="3.30.450.40">
    <property type="match status" value="12"/>
</dbReference>
<dbReference type="Pfam" id="PF12860">
    <property type="entry name" value="PAS_7"/>
    <property type="match status" value="1"/>
</dbReference>
<dbReference type="Gene3D" id="3.30.565.10">
    <property type="entry name" value="Histidine kinase-like ATPase, C-terminal domain"/>
    <property type="match status" value="1"/>
</dbReference>
<dbReference type="Pfam" id="PF00512">
    <property type="entry name" value="HisKA"/>
    <property type="match status" value="1"/>
</dbReference>
<dbReference type="GO" id="GO:0005886">
    <property type="term" value="C:plasma membrane"/>
    <property type="evidence" value="ECO:0007669"/>
    <property type="project" value="TreeGrafter"/>
</dbReference>
<proteinExistence type="predicted"/>
<dbReference type="Proteomes" id="UP000002508">
    <property type="component" value="Chromosome"/>
</dbReference>
<reference evidence="10" key="1">
    <citation type="submission" date="2008-12" db="EMBL/GenBank/DDBJ databases">
        <title>Complete sequence of Chloroflexus aggregans DSM 9485.</title>
        <authorList>
            <consortium name="US DOE Joint Genome Institute"/>
            <person name="Lucas S."/>
            <person name="Copeland A."/>
            <person name="Lapidus A."/>
            <person name="Glavina del Rio T."/>
            <person name="Dalin E."/>
            <person name="Tice H."/>
            <person name="Pitluck S."/>
            <person name="Foster B."/>
            <person name="Larimer F."/>
            <person name="Land M."/>
            <person name="Hauser L."/>
            <person name="Kyrpides N."/>
            <person name="Mikhailova N."/>
            <person name="Bryant D."/>
            <person name="Richardson P."/>
        </authorList>
    </citation>
    <scope>NUCLEOTIDE SEQUENCE</scope>
    <source>
        <strain evidence="10">DSM 9485</strain>
    </source>
</reference>
<evidence type="ECO:0000256" key="2">
    <source>
        <dbReference type="ARBA" id="ARBA00012438"/>
    </source>
</evidence>
<dbReference type="SMART" id="SM00388">
    <property type="entry name" value="HisKA"/>
    <property type="match status" value="1"/>
</dbReference>
<dbReference type="Pfam" id="PF02518">
    <property type="entry name" value="HATPase_c"/>
    <property type="match status" value="1"/>
</dbReference>
<dbReference type="InterPro" id="IPR003661">
    <property type="entry name" value="HisK_dim/P_dom"/>
</dbReference>
<evidence type="ECO:0000256" key="6">
    <source>
        <dbReference type="ARBA" id="ARBA00023012"/>
    </source>
</evidence>
<dbReference type="EC" id="2.7.13.3" evidence="2"/>
<sequence>MDTTVTRAPTQGWELLTQLALHSQQPLGTTEPEALCRLIGELLERHLGVGGRLTLLAGEHELVSVAWGDAPTNGYAFDLRDANHHYGRLTLAATFDSAFTNALTAQITTLLSIWQRSQLAERIERLRALGYTTLEHAGLGDMTAALEQLCREACSLLPAKALALYWINFNDQTLLRAVSSAGSTVFPSRLAIEDNEAIAEAITFQTGQHGTWQYHLSRRDIPTEWPMLVEPLSVGVELVGLLILIDPGPDAAITILSLARPLALLLHATLLQQHESRHARELFVLYENSLEIGSGLVIEETIARATENMALALNADFGAVYLIDPNRPYQAQTIAVHSEHLSGVRGFDTIPLTATLQRFMEQSEPVLIANTPLTAQDNPIAAHATMFGCQSLWLTPLRSKEQVIGFLAMGYAASSYMLDQIERNLLQVLSAQIATTVQHRRLYDAAQQRAGELERLQEISESLAADLSLDETLESTIAGVAKLVRFSGARITLYDERYQTMRIAFQHGLRCQVGEEGDFLSSWIARHQRPLRIGNLSQPPVWLGALDNACILILVNDMPAQSYLGMPLRSGNTLLGALELVSTQAGAFSAEDERLLSIIAGQSARAIANANRFAQVDSSLRLRIEQLRALQRIGSQLAITLNQNEILAFVLEQALRATGASHGLIALRVNSSEATNGGRSMTELLHRSLTTDLDSEDGAFVIVEVIGYAPQLRTRLLGSAIDQDVHTAQESIVRREIAIGDYLSEDERSALLCPNASSALAAPIFYQGSVYGVVLLLAEQPHYFDHDAAEFLRALTHQAAIGIGNAQHYFELEHMAKMLQRRADILNDVLEIGQALRADQSLPSVLEQIGYSIIEALGLRTVMFCLVQPDDPNRLYLEAAAGIPLSEQARLAEHPLALTLATRYLDPRFRLGRTYFVPAAEARLLEAGFDTRIFDYHPFSDERAEHEWQLNDRLCVPLYSTNGMLLGMIFASDTEDRQRPTARMVEPLEIFADQAAIAIENHLLLQEARDRAEEMAALFQVGAAATSTTDLDILLERVYQEIVAFLGIPDFFYIASYNAEQETIRFELFKQHGVTVPAYHKRVTPKQGLTAKIIDEGKPLRIDDLLQANDLRNQLFLLVDEGRQVRSWIGVPLISQGAVIGVLSLQSETAAAFSERTLRFLAALANQLAIALENARLFADREQQIRELNIINRIGQIIAATLDQRQMLRDVYEQLRHFLPLDSFVAFLYEPESGEMTLCYEVDEGVESFTEHRQPPTPGSLTERIIQTRQPLQFTDLSIEAAQAGFQPVRFGSERPSAAWLGVPLLIGDQTVVGVLAVMSYTPGIYHERERAFLTTVASQLALGVQNARLLERAQTQVEQLALINRVAAKTNALTDLKAIYQEIVNAMATATGVDQARMVIYDRESGYAPAVAEFVDSGLLDQLRIQLFDNPSVTWLDREKRPLVSEDAQNDPLFAPSHEIFRALDIRSIGIIPIILNDEVIGAVGLDFVGRTGTFSPQVLELCQTLANQTSTAIARARATAEAQRSAEATRQKVSELSTLLDAARILSSLLRPQEVLNKLMELVSRQFNVTTVALWTISEGNVLTPAALDGIPSEQGRRMRVPIGQGFTGRVAETGQPLIIEDVNEEGGSLYPNYQQRNNLISFMGVPVIYREQIIGVLSVMTNYRRRFTNDEMVLLSGLANQAATALENARLFEERERRINELTIINRISAEVNASLDVIELIERLHAGIGEIIDTSTSLIALYDEATNTISYPIAYDRGQRVTLESQPLGYGTNGWVIRNRRPLLLGTASAARAMGLLIDEGRIGDTSAIEESYLVVPIIYGNQVLGVINIQSYTQHAFDENDLRFVMTVTNQAAVALNNARLFAETRQNANEMSTLFEVSQSLSGTLEPDTIQMLIADAAVRLLRAELGAVLRLDRRGNIERQILIDGLEFREDIRIDFRRDGLTTALLRRDQPIAISDLAEFDGGDHHALKLGVRSALGIAVGPIEERLAVIWVGMRTPFEWTQHQISLLSILANQAAQALKSAQLFAVEQKRRRQADMLREIAQSFTSTLALREIQTLVLEQLQQIVPYDSAAMLLRDEGYGDLRVVEVRGTTCTLPVNSTLILENSSLFQSMAIEHQPILIADTYRDPRFHELRRLGWCDGAWIGAPLLVDNELVGVLTVHNIEPAAYDEEALAVVFTIASQASQAIQNARLFDQISNLAADLDARVRERTAELEQATQLLSEEKERLEAVNRIALELTTQLDLDLIIQRALALISDSLQVDRGSLMLRDVESGALICRAVLHGRGQVQAANVPLRFANNTEGLAGWIMQHQEPVNIRDVTHDPRWVQESGRADTVRSVAGVPLQTGDTAIGVIILSSPQPNYFSDSQMNLLGTIASVIAAAVYNAQLYGFVNDLALRNAVLLEEQRAESSKSAAIFRSMTEGVIVLDTTNQITLFNPAAEQMLDIAADLVLGQPLAHLAEVGNDDISRRRGQTIYQGILHGLRRMRETQGIFSTSIDLTDPTQVIAVNIAPVRGLDTDYGTVAVLRDITREIEADKEKRQFISDVSHELRTPLTAIKGYVDVLLLTASLNLTPDQLSYLNIIKNNTNRLRALIEDILEFSRPDSKKKLTFTQVDIPTVIEEVVQSLRLEYERKGMKVRIDTSPSLPPVIADQKRVSQIIFNLFSNAVKYTYEGGSITVRAFVNRANMMQIEVEDTGVGMSPEQLKKLFRPFYRADNPLRDIAGGTGLGLSIAKQLVEMHGGEIWVTSELGKGSTFSFAIPLQQTKSTDNDEEVEV</sequence>